<dbReference type="Proteomes" id="UP000077202">
    <property type="component" value="Unassembled WGS sequence"/>
</dbReference>
<comment type="similarity">
    <text evidence="6">Belongs to the Hyccin family.</text>
</comment>
<dbReference type="EMBL" id="AP019872">
    <property type="protein sequence ID" value="BBN17802.1"/>
    <property type="molecule type" value="Genomic_DNA"/>
</dbReference>
<dbReference type="GO" id="GO:0072659">
    <property type="term" value="P:protein localization to plasma membrane"/>
    <property type="evidence" value="ECO:0007669"/>
    <property type="project" value="TreeGrafter"/>
</dbReference>
<sequence length="427" mass="45980">MPGVGIPALAGSEMSWESMELARTRIDALGHVLGQYDFIEQLKESEQPIKELLQNAAVIDAITSRISDPTSGKAGDELCQWLYESYQTGDAHLQAVVLRYMPALCGTYFSRMCGDSDEPLAGFEAVLLALYTEESKARGGRPLLIHLPSLSQPSLYHTPKPASRNSVASQVHQHAEQLCAPLEPQTAVKSTKRAAIVGLALDLFWKKISFMPPKAKLEFCQHARRWTTMGCSWASQVDEIAKLALLTAEPVQPPPDGIHAPEVGYAFATGESIAVGQAVLEQPPHHRTVEAGKAVLIDRTSSDAAFSSAPGSVSFNSATSSVEQEEPGVKLPLSLDLLRPIFKVLGHCLMSSMSPPELQEEAAATARALYVRASQDLVPEAIMAARSLVRLDAHAAAEARAIAASSSLSSMSTPNKPRKSDMFLMPS</sequence>
<dbReference type="EMBL" id="LVLJ01000377">
    <property type="protein sequence ID" value="OAE34611.1"/>
    <property type="molecule type" value="Genomic_DNA"/>
</dbReference>
<dbReference type="GO" id="GO:0005886">
    <property type="term" value="C:plasma membrane"/>
    <property type="evidence" value="ECO:0007669"/>
    <property type="project" value="UniProtKB-SubCell"/>
</dbReference>
<feature type="region of interest" description="Disordered" evidence="7">
    <location>
        <begin position="406"/>
        <end position="427"/>
    </location>
</feature>
<name>A0A176WPQ9_MARPO</name>
<keyword evidence="10" id="KW-1185">Reference proteome</keyword>
<evidence type="ECO:0000256" key="1">
    <source>
        <dbReference type="ARBA" id="ARBA00004236"/>
    </source>
</evidence>
<gene>
    <name evidence="9" type="ORF">AXG93_167s1220</name>
    <name evidence="8" type="ORF">Mp_7g16980</name>
</gene>
<keyword evidence="5" id="KW-0472">Membrane</keyword>
<dbReference type="InterPro" id="IPR018619">
    <property type="entry name" value="Hyccin"/>
</dbReference>
<evidence type="ECO:0008006" key="12">
    <source>
        <dbReference type="Google" id="ProtNLM"/>
    </source>
</evidence>
<protein>
    <recommendedName>
        <fullName evidence="12">Hyccin</fullName>
    </recommendedName>
</protein>
<dbReference type="Pfam" id="PF09790">
    <property type="entry name" value="Hyccin"/>
    <property type="match status" value="1"/>
</dbReference>
<dbReference type="AlphaFoldDB" id="A0A176WPQ9"/>
<keyword evidence="4" id="KW-0963">Cytoplasm</keyword>
<evidence type="ECO:0000256" key="2">
    <source>
        <dbReference type="ARBA" id="ARBA00004514"/>
    </source>
</evidence>
<organism evidence="9 10">
    <name type="scientific">Marchantia polymorpha subsp. ruderalis</name>
    <dbReference type="NCBI Taxonomy" id="1480154"/>
    <lineage>
        <taxon>Eukaryota</taxon>
        <taxon>Viridiplantae</taxon>
        <taxon>Streptophyta</taxon>
        <taxon>Embryophyta</taxon>
        <taxon>Marchantiophyta</taxon>
        <taxon>Marchantiopsida</taxon>
        <taxon>Marchantiidae</taxon>
        <taxon>Marchantiales</taxon>
        <taxon>Marchantiaceae</taxon>
        <taxon>Marchantia</taxon>
    </lineage>
</organism>
<dbReference type="Proteomes" id="UP001162541">
    <property type="component" value="Chromosome 7"/>
</dbReference>
<proteinExistence type="inferred from homology"/>
<evidence type="ECO:0000256" key="6">
    <source>
        <dbReference type="ARBA" id="ARBA00034482"/>
    </source>
</evidence>
<evidence type="ECO:0000256" key="3">
    <source>
        <dbReference type="ARBA" id="ARBA00022475"/>
    </source>
</evidence>
<evidence type="ECO:0000313" key="8">
    <source>
        <dbReference type="EMBL" id="BBN17802.1"/>
    </source>
</evidence>
<reference evidence="8" key="2">
    <citation type="journal article" date="2019" name="Curr. Biol.">
        <title>Chromatin organization in early land plants reveals an ancestral association between H3K27me3, transposons, and constitutive heterochromatin.</title>
        <authorList>
            <person name="Montgomery S.A."/>
            <person name="Tanizawa Y."/>
            <person name="Galik B."/>
            <person name="Wang N."/>
            <person name="Ito T."/>
            <person name="Mochizuki T."/>
            <person name="Akimcheva S."/>
            <person name="Bowman J."/>
            <person name="Cognat V."/>
            <person name="Drouard L."/>
            <person name="Ekker H."/>
            <person name="Houng S."/>
            <person name="Kohchi T."/>
            <person name="Lin S."/>
            <person name="Liu L.D."/>
            <person name="Nakamura Y."/>
            <person name="Valeeva L.R."/>
            <person name="Shakirov E.V."/>
            <person name="Shippen D.E."/>
            <person name="Wei W."/>
            <person name="Yagura M."/>
            <person name="Yamaoka S."/>
            <person name="Yamato K.T."/>
            <person name="Liu C."/>
            <person name="Berger F."/>
        </authorList>
    </citation>
    <scope>NUCLEOTIDE SEQUENCE [LARGE SCALE GENOMIC DNA]</scope>
    <source>
        <strain evidence="8">Tak-1</strain>
    </source>
</reference>
<dbReference type="PANTHER" id="PTHR31220">
    <property type="entry name" value="HYCCIN RELATED"/>
    <property type="match status" value="1"/>
</dbReference>
<keyword evidence="3" id="KW-1003">Cell membrane</keyword>
<accession>A0A176WPQ9</accession>
<dbReference type="GO" id="GO:0005829">
    <property type="term" value="C:cytosol"/>
    <property type="evidence" value="ECO:0007669"/>
    <property type="project" value="UniProtKB-SubCell"/>
</dbReference>
<evidence type="ECO:0000313" key="11">
    <source>
        <dbReference type="Proteomes" id="UP001162541"/>
    </source>
</evidence>
<evidence type="ECO:0000313" key="10">
    <source>
        <dbReference type="Proteomes" id="UP000077202"/>
    </source>
</evidence>
<dbReference type="PANTHER" id="PTHR31220:SF1">
    <property type="entry name" value="GH21176P"/>
    <property type="match status" value="1"/>
</dbReference>
<reference evidence="9 10" key="1">
    <citation type="submission" date="2016-03" db="EMBL/GenBank/DDBJ databases">
        <title>Mechanisms controlling the formation of the plant cell surface in tip-growing cells are functionally conserved among land plants.</title>
        <authorList>
            <person name="Honkanen S."/>
            <person name="Jones V.A."/>
            <person name="Morieri G."/>
            <person name="Champion C."/>
            <person name="Hetherington A.J."/>
            <person name="Kelly S."/>
            <person name="Saint-Marcoux D."/>
            <person name="Proust H."/>
            <person name="Prescott H."/>
            <person name="Dolan L."/>
        </authorList>
    </citation>
    <scope>NUCLEOTIDE SEQUENCE [LARGE SCALE GENOMIC DNA]</scope>
    <source>
        <strain evidence="10">cv. Tak-1 and cv. Tak-2</strain>
        <tissue evidence="9">Whole gametophyte</tissue>
    </source>
</reference>
<comment type="subcellular location">
    <subcellularLocation>
        <location evidence="1">Cell membrane</location>
    </subcellularLocation>
    <subcellularLocation>
        <location evidence="2">Cytoplasm</location>
        <location evidence="2">Cytosol</location>
    </subcellularLocation>
</comment>
<evidence type="ECO:0000256" key="4">
    <source>
        <dbReference type="ARBA" id="ARBA00022490"/>
    </source>
</evidence>
<dbReference type="GO" id="GO:0046854">
    <property type="term" value="P:phosphatidylinositol phosphate biosynthetic process"/>
    <property type="evidence" value="ECO:0007669"/>
    <property type="project" value="TreeGrafter"/>
</dbReference>
<evidence type="ECO:0000256" key="7">
    <source>
        <dbReference type="SAM" id="MobiDB-lite"/>
    </source>
</evidence>
<evidence type="ECO:0000313" key="9">
    <source>
        <dbReference type="EMBL" id="OAE34611.1"/>
    </source>
</evidence>
<reference evidence="11" key="3">
    <citation type="journal article" date="2020" name="Curr. Biol.">
        <title>Chromatin organization in early land plants reveals an ancestral association between H3K27me3, transposons, and constitutive heterochromatin.</title>
        <authorList>
            <person name="Montgomery S.A."/>
            <person name="Tanizawa Y."/>
            <person name="Galik B."/>
            <person name="Wang N."/>
            <person name="Ito T."/>
            <person name="Mochizuki T."/>
            <person name="Akimcheva S."/>
            <person name="Bowman J.L."/>
            <person name="Cognat V."/>
            <person name="Marechal-Drouard L."/>
            <person name="Ekker H."/>
            <person name="Hong S.F."/>
            <person name="Kohchi T."/>
            <person name="Lin S.S."/>
            <person name="Liu L.D."/>
            <person name="Nakamura Y."/>
            <person name="Valeeva L.R."/>
            <person name="Shakirov E.V."/>
            <person name="Shippen D.E."/>
            <person name="Wei W.L."/>
            <person name="Yagura M."/>
            <person name="Yamaoka S."/>
            <person name="Yamato K.T."/>
            <person name="Liu C."/>
            <person name="Berger F."/>
        </authorList>
    </citation>
    <scope>NUCLEOTIDE SEQUENCE [LARGE SCALE GENOMIC DNA]</scope>
    <source>
        <strain evidence="11">Tak-1</strain>
    </source>
</reference>
<evidence type="ECO:0000256" key="5">
    <source>
        <dbReference type="ARBA" id="ARBA00023136"/>
    </source>
</evidence>